<organism evidence="4 5">
    <name type="scientific">Candidatus Eisenbergiella intestinigallinarum</name>
    <dbReference type="NCBI Taxonomy" id="2838549"/>
    <lineage>
        <taxon>Bacteria</taxon>
        <taxon>Bacillati</taxon>
        <taxon>Bacillota</taxon>
        <taxon>Clostridia</taxon>
        <taxon>Lachnospirales</taxon>
        <taxon>Lachnospiraceae</taxon>
        <taxon>Eisenbergiella</taxon>
    </lineage>
</organism>
<keyword evidence="3" id="KW-1133">Transmembrane helix</keyword>
<keyword evidence="3" id="KW-0812">Transmembrane</keyword>
<feature type="compositionally biased region" description="Polar residues" evidence="2">
    <location>
        <begin position="125"/>
        <end position="137"/>
    </location>
</feature>
<keyword evidence="1" id="KW-0677">Repeat</keyword>
<protein>
    <recommendedName>
        <fullName evidence="6">MORN repeat-containing protein</fullName>
    </recommendedName>
</protein>
<dbReference type="InterPro" id="IPR003409">
    <property type="entry name" value="MORN"/>
</dbReference>
<reference evidence="4" key="1">
    <citation type="journal article" date="2021" name="PeerJ">
        <title>Extensive microbial diversity within the chicken gut microbiome revealed by metagenomics and culture.</title>
        <authorList>
            <person name="Gilroy R."/>
            <person name="Ravi A."/>
            <person name="Getino M."/>
            <person name="Pursley I."/>
            <person name="Horton D.L."/>
            <person name="Alikhan N.F."/>
            <person name="Baker D."/>
            <person name="Gharbi K."/>
            <person name="Hall N."/>
            <person name="Watson M."/>
            <person name="Adriaenssens E.M."/>
            <person name="Foster-Nyarko E."/>
            <person name="Jarju S."/>
            <person name="Secka A."/>
            <person name="Antonio M."/>
            <person name="Oren A."/>
            <person name="Chaudhuri R.R."/>
            <person name="La Ragione R."/>
            <person name="Hildebrand F."/>
            <person name="Pallen M.J."/>
        </authorList>
    </citation>
    <scope>NUCLEOTIDE SEQUENCE</scope>
    <source>
        <strain evidence="4">ChiBcec1-1630</strain>
    </source>
</reference>
<accession>A0A9D2QFI5</accession>
<feature type="compositionally biased region" description="Basic and acidic residues" evidence="2">
    <location>
        <begin position="106"/>
        <end position="124"/>
    </location>
</feature>
<feature type="transmembrane region" description="Helical" evidence="3">
    <location>
        <begin position="12"/>
        <end position="34"/>
    </location>
</feature>
<name>A0A9D2QFI5_9FIRM</name>
<sequence>MDMDGHKLNKKELAPIIALLVFIAVVLILCAISAGRGAGNGEDAAAVQEESESSETSAASGETASNTEESGAMSSGGETETAREEGTLTEVKETIALDGEVQAESAAEKDTAAEKDAAKQEETSAQKTEQSVSGNGVSQNTVVVKKTNVEMLAEMMDYWSKGNVEAVEDLSGLSHYRAMSASLQGPSYFYYYGDRNEAGKPDGTGIAVYGEDQYYYGQWADGARSGEGTWLKMYYYSASDTESDRALISHSYNGSWQNNLPNGEGHEQYGIDTDLAPAGSRYWQNVIGSFQNGLYNGEMYIVTEDAGGNLQEWYGNASQGVFETFEGRDQEGRVPICQDAQNPDSHLWIQPLDNMDLGLTEIREQVSTRSGE</sequence>
<gene>
    <name evidence="4" type="ORF">H9926_01275</name>
</gene>
<feature type="compositionally biased region" description="Low complexity" evidence="2">
    <location>
        <begin position="44"/>
        <end position="70"/>
    </location>
</feature>
<evidence type="ECO:0000313" key="5">
    <source>
        <dbReference type="Proteomes" id="UP000823922"/>
    </source>
</evidence>
<evidence type="ECO:0000256" key="1">
    <source>
        <dbReference type="ARBA" id="ARBA00022737"/>
    </source>
</evidence>
<reference evidence="4" key="2">
    <citation type="submission" date="2021-04" db="EMBL/GenBank/DDBJ databases">
        <authorList>
            <person name="Gilroy R."/>
        </authorList>
    </citation>
    <scope>NUCLEOTIDE SEQUENCE</scope>
    <source>
        <strain evidence="4">ChiBcec1-1630</strain>
    </source>
</reference>
<evidence type="ECO:0000313" key="4">
    <source>
        <dbReference type="EMBL" id="HJC86634.1"/>
    </source>
</evidence>
<dbReference type="Pfam" id="PF02493">
    <property type="entry name" value="MORN"/>
    <property type="match status" value="2"/>
</dbReference>
<dbReference type="EMBL" id="DWVS01000028">
    <property type="protein sequence ID" value="HJC86634.1"/>
    <property type="molecule type" value="Genomic_DNA"/>
</dbReference>
<dbReference type="AlphaFoldDB" id="A0A9D2QFI5"/>
<evidence type="ECO:0000256" key="3">
    <source>
        <dbReference type="SAM" id="Phobius"/>
    </source>
</evidence>
<proteinExistence type="predicted"/>
<feature type="compositionally biased region" description="Basic and acidic residues" evidence="2">
    <location>
        <begin position="80"/>
        <end position="95"/>
    </location>
</feature>
<keyword evidence="3" id="KW-0472">Membrane</keyword>
<evidence type="ECO:0000256" key="2">
    <source>
        <dbReference type="SAM" id="MobiDB-lite"/>
    </source>
</evidence>
<evidence type="ECO:0008006" key="6">
    <source>
        <dbReference type="Google" id="ProtNLM"/>
    </source>
</evidence>
<dbReference type="Proteomes" id="UP000823922">
    <property type="component" value="Unassembled WGS sequence"/>
</dbReference>
<feature type="region of interest" description="Disordered" evidence="2">
    <location>
        <begin position="39"/>
        <end position="137"/>
    </location>
</feature>
<comment type="caution">
    <text evidence="4">The sequence shown here is derived from an EMBL/GenBank/DDBJ whole genome shotgun (WGS) entry which is preliminary data.</text>
</comment>